<dbReference type="GO" id="GO:0051082">
    <property type="term" value="F:unfolded protein binding"/>
    <property type="evidence" value="ECO:0007669"/>
    <property type="project" value="UniProtKB-UniRule"/>
</dbReference>
<dbReference type="Gene3D" id="1.10.560.10">
    <property type="entry name" value="GroEL-like equatorial domain"/>
    <property type="match status" value="1"/>
</dbReference>
<dbReference type="Proteomes" id="UP000017118">
    <property type="component" value="Chromosome"/>
</dbReference>
<dbReference type="NCBIfam" id="NF009489">
    <property type="entry name" value="PRK12851.1"/>
    <property type="match status" value="1"/>
</dbReference>
<evidence type="ECO:0000313" key="10">
    <source>
        <dbReference type="EMBL" id="AGX41416.1"/>
    </source>
</evidence>
<dbReference type="GO" id="GO:0140662">
    <property type="term" value="F:ATP-dependent protein folding chaperone"/>
    <property type="evidence" value="ECO:0007669"/>
    <property type="project" value="InterPro"/>
</dbReference>
<dbReference type="InterPro" id="IPR001844">
    <property type="entry name" value="Cpn60/GroEL"/>
</dbReference>
<dbReference type="InterPro" id="IPR002423">
    <property type="entry name" value="Cpn60/GroEL/TCP-1"/>
</dbReference>
<dbReference type="GeneID" id="55472929"/>
<evidence type="ECO:0000256" key="9">
    <source>
        <dbReference type="SAM" id="Coils"/>
    </source>
</evidence>
<reference evidence="10 11" key="1">
    <citation type="journal article" date="2013" name="Genome Announc.">
        <title>Complete Genome Sequence of the Solvent Producer Clostridium saccharobutylicum NCP262 (DSM 13864).</title>
        <authorList>
            <person name="Poehlein A."/>
            <person name="Hartwich K."/>
            <person name="Krabben P."/>
            <person name="Ehrenreich A."/>
            <person name="Liebl W."/>
            <person name="Durre P."/>
            <person name="Gottschalk G."/>
            <person name="Daniel R."/>
        </authorList>
    </citation>
    <scope>NUCLEOTIDE SEQUENCE [LARGE SCALE GENOMIC DNA]</scope>
    <source>
        <strain evidence="10">DSM 13864</strain>
    </source>
</reference>
<accession>U5MP43</accession>
<dbReference type="HAMAP" id="MF_00600">
    <property type="entry name" value="CH60"/>
    <property type="match status" value="1"/>
</dbReference>
<dbReference type="PATRIC" id="fig|1345695.10.peg.4371"/>
<keyword evidence="4 6" id="KW-0143">Chaperone</keyword>
<evidence type="ECO:0000256" key="4">
    <source>
        <dbReference type="ARBA" id="ARBA00023186"/>
    </source>
</evidence>
<dbReference type="Gene3D" id="3.30.260.10">
    <property type="entry name" value="TCP-1-like chaperonin intermediate domain"/>
    <property type="match status" value="1"/>
</dbReference>
<keyword evidence="3 6" id="KW-0067">ATP-binding</keyword>
<feature type="binding site" evidence="6">
    <location>
        <begin position="86"/>
        <end position="90"/>
    </location>
    <ligand>
        <name>ATP</name>
        <dbReference type="ChEBI" id="CHEBI:30616"/>
    </ligand>
</feature>
<dbReference type="OrthoDB" id="9766614at2"/>
<dbReference type="GO" id="GO:0016853">
    <property type="term" value="F:isomerase activity"/>
    <property type="evidence" value="ECO:0007669"/>
    <property type="project" value="UniProtKB-KW"/>
</dbReference>
<dbReference type="SUPFAM" id="SSF54849">
    <property type="entry name" value="GroEL-intermediate domain like"/>
    <property type="match status" value="1"/>
</dbReference>
<dbReference type="FunFam" id="3.50.7.10:FF:000001">
    <property type="entry name" value="60 kDa chaperonin"/>
    <property type="match status" value="1"/>
</dbReference>
<evidence type="ECO:0000256" key="7">
    <source>
        <dbReference type="RuleBase" id="RU000418"/>
    </source>
</evidence>
<dbReference type="PRINTS" id="PR00298">
    <property type="entry name" value="CHAPERONIN60"/>
</dbReference>
<sequence length="542" mass="57749">MAKMLKFGEDARRNMQIGVDKLADTVKVTLGPKGRNVVLDKKFGAPLITNDGVSIAREIELEDPYENMGAQLVKEVATKTNDVAGDGTTTATLLAQAIIREGLKNVTAGANPILIRTGIRMAVDKAVEEIKKISKNIEGKEDIARVAAISAADEEVGKLIADAMEKVGNEGVITIEESKSMGTELDVVEGMQFDRGYVSPYMATDTEKMEAILENPYILITDKKITNIQEILPVLEQIVQAGKKLLIIAEDIEGEAMATLVVNKLRGTFTCVAVKAPGFGDRRKEMLQDIAILTGGTVIAEELGRDLKEVTIDMLGTADSVKVTKENTVIVNGKGESAQIKERVNQIKAQVEETTSEFDKEKLQERLAKLAGGVAVIKVGAATETELKEKKLRIEDALNATKAAVEEGIVAGGGTAYVNVINEVAKLTSDVPDTQIGINIIVKALEEPVRQIATNAGVEGSVIIEKVKNSEAGVGYDALHGEYINMIKGGIVDPTKVTRSALQNAASVSSTFLTTEAAVVDIPAKESGMPAGAPGMGMDGMY</sequence>
<keyword evidence="6" id="KW-0963">Cytoplasm</keyword>
<dbReference type="Gene3D" id="3.50.7.10">
    <property type="entry name" value="GroEL"/>
    <property type="match status" value="1"/>
</dbReference>
<gene>
    <name evidence="10" type="primary">groS</name>
    <name evidence="6" type="synonym">groEL</name>
    <name evidence="6" type="synonym">groL</name>
    <name evidence="10" type="ORF">CLSA_c03660</name>
</gene>
<dbReference type="EMBL" id="CP006721">
    <property type="protein sequence ID" value="AGX41416.1"/>
    <property type="molecule type" value="Genomic_DNA"/>
</dbReference>
<proteinExistence type="inferred from homology"/>
<dbReference type="InterPro" id="IPR027413">
    <property type="entry name" value="GROEL-like_equatorial_sf"/>
</dbReference>
<dbReference type="AlphaFoldDB" id="U5MP43"/>
<dbReference type="NCBIfam" id="TIGR02348">
    <property type="entry name" value="GroEL"/>
    <property type="match status" value="1"/>
</dbReference>
<dbReference type="eggNOG" id="COG0459">
    <property type="taxonomic scope" value="Bacteria"/>
</dbReference>
<dbReference type="GO" id="GO:0042026">
    <property type="term" value="P:protein refolding"/>
    <property type="evidence" value="ECO:0007669"/>
    <property type="project" value="UniProtKB-UniRule"/>
</dbReference>
<evidence type="ECO:0000256" key="3">
    <source>
        <dbReference type="ARBA" id="ARBA00022840"/>
    </source>
</evidence>
<dbReference type="NCBIfam" id="NF009487">
    <property type="entry name" value="PRK12849.1"/>
    <property type="match status" value="1"/>
</dbReference>
<feature type="binding site" evidence="6">
    <location>
        <begin position="477"/>
        <end position="479"/>
    </location>
    <ligand>
        <name>ATP</name>
        <dbReference type="ChEBI" id="CHEBI:30616"/>
    </ligand>
</feature>
<evidence type="ECO:0000313" key="11">
    <source>
        <dbReference type="Proteomes" id="UP000017118"/>
    </source>
</evidence>
<comment type="subunit">
    <text evidence="6 8">Forms a cylinder of 14 subunits composed of two heptameric rings stacked back-to-back. Interacts with the co-chaperonin GroES.</text>
</comment>
<dbReference type="EC" id="5.6.1.7" evidence="6"/>
<dbReference type="InterPro" id="IPR027410">
    <property type="entry name" value="TCP-1-like_intermed_sf"/>
</dbReference>
<keyword evidence="9" id="KW-0175">Coiled coil</keyword>
<evidence type="ECO:0000256" key="8">
    <source>
        <dbReference type="RuleBase" id="RU000419"/>
    </source>
</evidence>
<dbReference type="InterPro" id="IPR027409">
    <property type="entry name" value="GroEL-like_apical_dom_sf"/>
</dbReference>
<protein>
    <recommendedName>
        <fullName evidence="6">Chaperonin GroEL</fullName>
        <ecNumber evidence="6">5.6.1.7</ecNumber>
    </recommendedName>
    <alternativeName>
        <fullName evidence="6">60 kDa chaperonin</fullName>
    </alternativeName>
    <alternativeName>
        <fullName evidence="6">Chaperonin-60</fullName>
        <shortName evidence="6">Cpn60</shortName>
    </alternativeName>
</protein>
<keyword evidence="2 6" id="KW-0547">Nucleotide-binding</keyword>
<comment type="subcellular location">
    <subcellularLocation>
        <location evidence="6">Cytoplasm</location>
    </subcellularLocation>
</comment>
<dbReference type="InterPro" id="IPR018370">
    <property type="entry name" value="Chaperonin_Cpn60_CS"/>
</dbReference>
<dbReference type="KEGG" id="csb:CLSA_c03660"/>
<comment type="caution">
    <text evidence="6">Lacks conserved residue(s) required for the propagation of feature annotation.</text>
</comment>
<evidence type="ECO:0000256" key="6">
    <source>
        <dbReference type="HAMAP-Rule" id="MF_00600"/>
    </source>
</evidence>
<dbReference type="GO" id="GO:0005524">
    <property type="term" value="F:ATP binding"/>
    <property type="evidence" value="ECO:0007669"/>
    <property type="project" value="UniProtKB-UniRule"/>
</dbReference>
<comment type="similarity">
    <text evidence="1 6 7">Belongs to the chaperonin (HSP60) family.</text>
</comment>
<feature type="binding site" evidence="6">
    <location>
        <position position="413"/>
    </location>
    <ligand>
        <name>ATP</name>
        <dbReference type="ChEBI" id="CHEBI:30616"/>
    </ligand>
</feature>
<dbReference type="GO" id="GO:0005737">
    <property type="term" value="C:cytoplasm"/>
    <property type="evidence" value="ECO:0007669"/>
    <property type="project" value="UniProtKB-SubCell"/>
</dbReference>
<name>U5MP43_CLOSA</name>
<dbReference type="Pfam" id="PF00118">
    <property type="entry name" value="Cpn60_TCP1"/>
    <property type="match status" value="1"/>
</dbReference>
<keyword evidence="5 6" id="KW-0413">Isomerase</keyword>
<dbReference type="PROSITE" id="PS00296">
    <property type="entry name" value="CHAPERONINS_CPN60"/>
    <property type="match status" value="1"/>
</dbReference>
<dbReference type="NCBIfam" id="NF009488">
    <property type="entry name" value="PRK12850.1"/>
    <property type="match status" value="1"/>
</dbReference>
<organism evidence="10 11">
    <name type="scientific">Clostridium saccharobutylicum DSM 13864</name>
    <dbReference type="NCBI Taxonomy" id="1345695"/>
    <lineage>
        <taxon>Bacteria</taxon>
        <taxon>Bacillati</taxon>
        <taxon>Bacillota</taxon>
        <taxon>Clostridia</taxon>
        <taxon>Eubacteriales</taxon>
        <taxon>Clostridiaceae</taxon>
        <taxon>Clostridium</taxon>
    </lineage>
</organism>
<dbReference type="SUPFAM" id="SSF48592">
    <property type="entry name" value="GroEL equatorial domain-like"/>
    <property type="match status" value="1"/>
</dbReference>
<dbReference type="CDD" id="cd03344">
    <property type="entry name" value="GroEL"/>
    <property type="match status" value="1"/>
</dbReference>
<dbReference type="HOGENOM" id="CLU_016503_3_0_9"/>
<evidence type="ECO:0000256" key="5">
    <source>
        <dbReference type="ARBA" id="ARBA00023235"/>
    </source>
</evidence>
<dbReference type="RefSeq" id="WP_022743705.1">
    <property type="nucleotide sequence ID" value="NC_022571.1"/>
</dbReference>
<feature type="binding site" evidence="6">
    <location>
        <position position="493"/>
    </location>
    <ligand>
        <name>ATP</name>
        <dbReference type="ChEBI" id="CHEBI:30616"/>
    </ligand>
</feature>
<feature type="coiled-coil region" evidence="9">
    <location>
        <begin position="337"/>
        <end position="364"/>
    </location>
</feature>
<dbReference type="SUPFAM" id="SSF52029">
    <property type="entry name" value="GroEL apical domain-like"/>
    <property type="match status" value="1"/>
</dbReference>
<keyword evidence="11" id="KW-1185">Reference proteome</keyword>
<evidence type="ECO:0000256" key="1">
    <source>
        <dbReference type="ARBA" id="ARBA00006607"/>
    </source>
</evidence>
<feature type="binding site" evidence="6">
    <location>
        <begin position="29"/>
        <end position="32"/>
    </location>
    <ligand>
        <name>ATP</name>
        <dbReference type="ChEBI" id="CHEBI:30616"/>
    </ligand>
</feature>
<dbReference type="PANTHER" id="PTHR45633">
    <property type="entry name" value="60 KDA HEAT SHOCK PROTEIN, MITOCHONDRIAL"/>
    <property type="match status" value="1"/>
</dbReference>
<comment type="function">
    <text evidence="6 8">Together with its co-chaperonin GroES, plays an essential role in assisting protein folding. The GroEL-GroES system forms a nano-cage that allows encapsulation of the non-native substrate proteins and provides a physical environment optimized to promote and accelerate protein folding.</text>
</comment>
<dbReference type="NCBIfam" id="NF000592">
    <property type="entry name" value="PRK00013.1"/>
    <property type="match status" value="1"/>
</dbReference>
<evidence type="ECO:0000256" key="2">
    <source>
        <dbReference type="ARBA" id="ARBA00022741"/>
    </source>
</evidence>